<dbReference type="Proteomes" id="UP000663881">
    <property type="component" value="Unassembled WGS sequence"/>
</dbReference>
<protein>
    <submittedName>
        <fullName evidence="1">Uncharacterized protein</fullName>
    </submittedName>
</protein>
<accession>A0A820QZR7</accession>
<evidence type="ECO:0000313" key="1">
    <source>
        <dbReference type="EMBL" id="CAF4427424.1"/>
    </source>
</evidence>
<reference evidence="1" key="1">
    <citation type="submission" date="2021-02" db="EMBL/GenBank/DDBJ databases">
        <authorList>
            <person name="Nowell W R."/>
        </authorList>
    </citation>
    <scope>NUCLEOTIDE SEQUENCE</scope>
</reference>
<evidence type="ECO:0000313" key="2">
    <source>
        <dbReference type="Proteomes" id="UP000663881"/>
    </source>
</evidence>
<dbReference type="AlphaFoldDB" id="A0A820QZR7"/>
<sequence length="54" mass="5800">QHGEDVVNGKMSPDTAVNQLLGELETLLGSDSPRLPGYRNLSQDVLAVVNSFFA</sequence>
<dbReference type="EMBL" id="CAJOAY010031680">
    <property type="protein sequence ID" value="CAF4427424.1"/>
    <property type="molecule type" value="Genomic_DNA"/>
</dbReference>
<comment type="caution">
    <text evidence="1">The sequence shown here is derived from an EMBL/GenBank/DDBJ whole genome shotgun (WGS) entry which is preliminary data.</text>
</comment>
<organism evidence="1 2">
    <name type="scientific">Adineta steineri</name>
    <dbReference type="NCBI Taxonomy" id="433720"/>
    <lineage>
        <taxon>Eukaryota</taxon>
        <taxon>Metazoa</taxon>
        <taxon>Spiralia</taxon>
        <taxon>Gnathifera</taxon>
        <taxon>Rotifera</taxon>
        <taxon>Eurotatoria</taxon>
        <taxon>Bdelloidea</taxon>
        <taxon>Adinetida</taxon>
        <taxon>Adinetidae</taxon>
        <taxon>Adineta</taxon>
    </lineage>
</organism>
<feature type="non-terminal residue" evidence="1">
    <location>
        <position position="1"/>
    </location>
</feature>
<gene>
    <name evidence="1" type="ORF">OKA104_LOCUS52881</name>
</gene>
<proteinExistence type="predicted"/>
<name>A0A820QZR7_9BILA</name>